<accession>A0A5C6AD53</accession>
<dbReference type="Gene3D" id="3.40.50.150">
    <property type="entry name" value="Vaccinia Virus protein VP39"/>
    <property type="match status" value="1"/>
</dbReference>
<evidence type="ECO:0000313" key="3">
    <source>
        <dbReference type="EMBL" id="TWT97228.1"/>
    </source>
</evidence>
<organism evidence="3 4">
    <name type="scientific">Neorhodopirellula pilleata</name>
    <dbReference type="NCBI Taxonomy" id="2714738"/>
    <lineage>
        <taxon>Bacteria</taxon>
        <taxon>Pseudomonadati</taxon>
        <taxon>Planctomycetota</taxon>
        <taxon>Planctomycetia</taxon>
        <taxon>Pirellulales</taxon>
        <taxon>Pirellulaceae</taxon>
        <taxon>Neorhodopirellula</taxon>
    </lineage>
</organism>
<name>A0A5C6AD53_9BACT</name>
<protein>
    <recommendedName>
        <fullName evidence="2">Methyltransferase type 11 domain-containing protein</fullName>
    </recommendedName>
</protein>
<dbReference type="Pfam" id="PF08241">
    <property type="entry name" value="Methyltransf_11"/>
    <property type="match status" value="1"/>
</dbReference>
<sequence>MTIATHPKAGSHAKPSPAMPGEKLDASKMPGHWLLARMGKRVLRPGGIELTRRMLDSLMISSSDTVVELAPGLGTTARMTLAKRPAAYIAVERDPDAAAQVQALVSDPRDRCVQGNAAQTGLPSESADVVYGEAMLTMQVASKKQAIAEEAWRILRPGGRYAIHELGLMPDDLDESLKDAIMQDVSEAIHVGARPLTVSEWRQTLEAAGLRVDSSTCVTAPMHLLEPRRVLADEGFFGTARIAFNVLRTPAARKRIHAMRRVFRRYEDHLCAVTMVGQKS</sequence>
<reference evidence="3 4" key="1">
    <citation type="submission" date="2019-02" db="EMBL/GenBank/DDBJ databases">
        <title>Deep-cultivation of Planctomycetes and their phenomic and genomic characterization uncovers novel biology.</title>
        <authorList>
            <person name="Wiegand S."/>
            <person name="Jogler M."/>
            <person name="Boedeker C."/>
            <person name="Pinto D."/>
            <person name="Vollmers J."/>
            <person name="Rivas-Marin E."/>
            <person name="Kohn T."/>
            <person name="Peeters S.H."/>
            <person name="Heuer A."/>
            <person name="Rast P."/>
            <person name="Oberbeckmann S."/>
            <person name="Bunk B."/>
            <person name="Jeske O."/>
            <person name="Meyerdierks A."/>
            <person name="Storesund J.E."/>
            <person name="Kallscheuer N."/>
            <person name="Luecker S."/>
            <person name="Lage O.M."/>
            <person name="Pohl T."/>
            <person name="Merkel B.J."/>
            <person name="Hornburger P."/>
            <person name="Mueller R.-W."/>
            <person name="Bruemmer F."/>
            <person name="Labrenz M."/>
            <person name="Spormann A.M."/>
            <person name="Op Den Camp H."/>
            <person name="Overmann J."/>
            <person name="Amann R."/>
            <person name="Jetten M.S.M."/>
            <person name="Mascher T."/>
            <person name="Medema M.H."/>
            <person name="Devos D.P."/>
            <person name="Kaster A.-K."/>
            <person name="Ovreas L."/>
            <person name="Rohde M."/>
            <person name="Galperin M.Y."/>
            <person name="Jogler C."/>
        </authorList>
    </citation>
    <scope>NUCLEOTIDE SEQUENCE [LARGE SCALE GENOMIC DNA]</scope>
    <source>
        <strain evidence="3 4">Pla100</strain>
    </source>
</reference>
<feature type="domain" description="Methyltransferase type 11" evidence="2">
    <location>
        <begin position="68"/>
        <end position="163"/>
    </location>
</feature>
<dbReference type="GO" id="GO:0008757">
    <property type="term" value="F:S-adenosylmethionine-dependent methyltransferase activity"/>
    <property type="evidence" value="ECO:0007669"/>
    <property type="project" value="InterPro"/>
</dbReference>
<keyword evidence="4" id="KW-1185">Reference proteome</keyword>
<gene>
    <name evidence="3" type="ORF">Pla100_23780</name>
</gene>
<dbReference type="SUPFAM" id="SSF53335">
    <property type="entry name" value="S-adenosyl-L-methionine-dependent methyltransferases"/>
    <property type="match status" value="1"/>
</dbReference>
<evidence type="ECO:0000259" key="2">
    <source>
        <dbReference type="Pfam" id="PF08241"/>
    </source>
</evidence>
<dbReference type="Proteomes" id="UP000316213">
    <property type="component" value="Unassembled WGS sequence"/>
</dbReference>
<evidence type="ECO:0000256" key="1">
    <source>
        <dbReference type="SAM" id="MobiDB-lite"/>
    </source>
</evidence>
<dbReference type="InterPro" id="IPR013216">
    <property type="entry name" value="Methyltransf_11"/>
</dbReference>
<evidence type="ECO:0000313" key="4">
    <source>
        <dbReference type="Proteomes" id="UP000316213"/>
    </source>
</evidence>
<comment type="caution">
    <text evidence="3">The sequence shown here is derived from an EMBL/GenBank/DDBJ whole genome shotgun (WGS) entry which is preliminary data.</text>
</comment>
<dbReference type="InterPro" id="IPR016461">
    <property type="entry name" value="COMT-like"/>
</dbReference>
<dbReference type="PROSITE" id="PS51683">
    <property type="entry name" value="SAM_OMT_II"/>
    <property type="match status" value="1"/>
</dbReference>
<dbReference type="RefSeq" id="WP_231602970.1">
    <property type="nucleotide sequence ID" value="NZ_SJPM01000004.1"/>
</dbReference>
<dbReference type="CDD" id="cd02440">
    <property type="entry name" value="AdoMet_MTases"/>
    <property type="match status" value="1"/>
</dbReference>
<proteinExistence type="predicted"/>
<dbReference type="AlphaFoldDB" id="A0A5C6AD53"/>
<dbReference type="EMBL" id="SJPM01000004">
    <property type="protein sequence ID" value="TWT97228.1"/>
    <property type="molecule type" value="Genomic_DNA"/>
</dbReference>
<dbReference type="InterPro" id="IPR029063">
    <property type="entry name" value="SAM-dependent_MTases_sf"/>
</dbReference>
<feature type="region of interest" description="Disordered" evidence="1">
    <location>
        <begin position="1"/>
        <end position="25"/>
    </location>
</feature>